<dbReference type="InterPro" id="IPR035985">
    <property type="entry name" value="Ubiquitin-activating_enz"/>
</dbReference>
<dbReference type="GO" id="GO:0008641">
    <property type="term" value="F:ubiquitin-like modifier activating enzyme activity"/>
    <property type="evidence" value="ECO:0007669"/>
    <property type="project" value="InterPro"/>
</dbReference>
<sequence>MLPTAPVPAAPARLDPLLMPRSSTTHLRLGAAVCDMRVLLLGLSPLTAAAAVMLAGCGVRGFTVADDGWVTWADARAGSFDSTEVGLPRDLCTRRRIRAANALAAPVTWTDDVLTDARPGRVVLRASRLRAAAQEGLWLEVPGDHLRLPDGVPLVEVLQLPELAGLSAAVLEQTGAWHRRPCQQCLQRIAEHAHQDGAQQLDRPGPLMAMRAAAPAHTAWAAGMVVQAVLAAALEPEEPHQKSPRRWLLGPGHPFSTRTAVSEPPGSACDLCRV</sequence>
<dbReference type="AlphaFoldDB" id="M2XAK3"/>
<dbReference type="EMBL" id="ANHZ02000018">
    <property type="protein sequence ID" value="EME36136.1"/>
    <property type="molecule type" value="Genomic_DNA"/>
</dbReference>
<proteinExistence type="predicted"/>
<dbReference type="Proteomes" id="UP000009877">
    <property type="component" value="Unassembled WGS sequence"/>
</dbReference>
<comment type="caution">
    <text evidence="1">The sequence shown here is derived from an EMBL/GenBank/DDBJ whole genome shotgun (WGS) entry which is preliminary data.</text>
</comment>
<evidence type="ECO:0000313" key="2">
    <source>
        <dbReference type="Proteomes" id="UP000009877"/>
    </source>
</evidence>
<dbReference type="RefSeq" id="WP_006215332.1">
    <property type="nucleotide sequence ID" value="NZ_ANHZ02000018.1"/>
</dbReference>
<gene>
    <name evidence="1" type="ORF">C884_00904</name>
</gene>
<accession>M2XAK3</accession>
<protein>
    <submittedName>
        <fullName evidence="1">Uncharacterized protein</fullName>
    </submittedName>
</protein>
<dbReference type="Gene3D" id="3.40.50.720">
    <property type="entry name" value="NAD(P)-binding Rossmann-like Domain"/>
    <property type="match status" value="1"/>
</dbReference>
<reference evidence="1 2" key="1">
    <citation type="journal article" date="2014" name="Genome Announc.">
        <title>Draft Genome Sequence of Kocuria palustris PEL.</title>
        <authorList>
            <person name="Sharma G."/>
            <person name="Khatri I."/>
            <person name="Subramanian S."/>
        </authorList>
    </citation>
    <scope>NUCLEOTIDE SEQUENCE [LARGE SCALE GENOMIC DNA]</scope>
    <source>
        <strain evidence="1 2">PEL</strain>
    </source>
</reference>
<dbReference type="SUPFAM" id="SSF69572">
    <property type="entry name" value="Activating enzymes of the ubiquitin-like proteins"/>
    <property type="match status" value="1"/>
</dbReference>
<name>M2XAK3_9MICC</name>
<organism evidence="1 2">
    <name type="scientific">Kocuria palustris PEL</name>
    <dbReference type="NCBI Taxonomy" id="1236550"/>
    <lineage>
        <taxon>Bacteria</taxon>
        <taxon>Bacillati</taxon>
        <taxon>Actinomycetota</taxon>
        <taxon>Actinomycetes</taxon>
        <taxon>Micrococcales</taxon>
        <taxon>Micrococcaceae</taxon>
        <taxon>Kocuria</taxon>
    </lineage>
</organism>
<evidence type="ECO:0000313" key="1">
    <source>
        <dbReference type="EMBL" id="EME36136.1"/>
    </source>
</evidence>
<keyword evidence="2" id="KW-1185">Reference proteome</keyword>